<gene>
    <name evidence="7" type="ORF">HMPREF0762_00761</name>
</gene>
<dbReference type="STRING" id="649764.HMPREF0762_00761"/>
<evidence type="ECO:0000256" key="4">
    <source>
        <dbReference type="ARBA" id="ARBA00022801"/>
    </source>
</evidence>
<organism evidence="7 8">
    <name type="scientific">Slackia exigua (strain ATCC 700122 / DSM 15923 / CIP 105133 / JCM 11022 / KCTC 5966 / S-7)</name>
    <dbReference type="NCBI Taxonomy" id="649764"/>
    <lineage>
        <taxon>Bacteria</taxon>
        <taxon>Bacillati</taxon>
        <taxon>Actinomycetota</taxon>
        <taxon>Coriobacteriia</taxon>
        <taxon>Eggerthellales</taxon>
        <taxon>Eggerthellaceae</taxon>
        <taxon>Slackia</taxon>
    </lineage>
</organism>
<protein>
    <recommendedName>
        <fullName evidence="5">Putative pre-16S rRNA nuclease</fullName>
        <ecNumber evidence="5">3.1.-.-</ecNumber>
    </recommendedName>
</protein>
<accession>D0WG11</accession>
<evidence type="ECO:0000256" key="5">
    <source>
        <dbReference type="HAMAP-Rule" id="MF_00651"/>
    </source>
</evidence>
<evidence type="ECO:0000259" key="6">
    <source>
        <dbReference type="SMART" id="SM00732"/>
    </source>
</evidence>
<dbReference type="Pfam" id="PF03652">
    <property type="entry name" value="RuvX"/>
    <property type="match status" value="1"/>
</dbReference>
<comment type="subcellular location">
    <subcellularLocation>
        <location evidence="5">Cytoplasm</location>
    </subcellularLocation>
</comment>
<comment type="caution">
    <text evidence="7">The sequence shown here is derived from an EMBL/GenBank/DDBJ whole genome shotgun (WGS) entry which is preliminary data.</text>
</comment>
<dbReference type="SUPFAM" id="SSF53098">
    <property type="entry name" value="Ribonuclease H-like"/>
    <property type="match status" value="1"/>
</dbReference>
<dbReference type="CDD" id="cd16964">
    <property type="entry name" value="YqgF"/>
    <property type="match status" value="1"/>
</dbReference>
<dbReference type="NCBIfam" id="TIGR00250">
    <property type="entry name" value="RNAse_H_YqgF"/>
    <property type="match status" value="1"/>
</dbReference>
<dbReference type="Proteomes" id="UP000006001">
    <property type="component" value="Unassembled WGS sequence"/>
</dbReference>
<reference evidence="7" key="1">
    <citation type="submission" date="2009-10" db="EMBL/GenBank/DDBJ databases">
        <authorList>
            <person name="Weinstock G."/>
            <person name="Sodergren E."/>
            <person name="Clifton S."/>
            <person name="Fulton L."/>
            <person name="Fulton B."/>
            <person name="Courtney L."/>
            <person name="Fronick C."/>
            <person name="Harrison M."/>
            <person name="Strong C."/>
            <person name="Farmer C."/>
            <person name="Delahaunty K."/>
            <person name="Markovic C."/>
            <person name="Hall O."/>
            <person name="Minx P."/>
            <person name="Tomlinson C."/>
            <person name="Mitreva M."/>
            <person name="Nelson J."/>
            <person name="Hou S."/>
            <person name="Wollam A."/>
            <person name="Pepin K.H."/>
            <person name="Johnson M."/>
            <person name="Bhonagiri V."/>
            <person name="Nash W.E."/>
            <person name="Warren W."/>
            <person name="Chinwalla A."/>
            <person name="Mardis E.R."/>
            <person name="Wilson R.K."/>
        </authorList>
    </citation>
    <scope>NUCLEOTIDE SEQUENCE [LARGE SCALE GENOMIC DNA]</scope>
    <source>
        <strain evidence="7">ATCC 700122</strain>
    </source>
</reference>
<keyword evidence="4 5" id="KW-0378">Hydrolase</keyword>
<dbReference type="InterPro" id="IPR006641">
    <property type="entry name" value="YqgF/RNaseH-like_dom"/>
</dbReference>
<dbReference type="HAMAP" id="MF_00651">
    <property type="entry name" value="Nuclease_YqgF"/>
    <property type="match status" value="1"/>
</dbReference>
<comment type="function">
    <text evidence="5">Could be a nuclease involved in processing of the 5'-end of pre-16S rRNA.</text>
</comment>
<dbReference type="GO" id="GO:0016788">
    <property type="term" value="F:hydrolase activity, acting on ester bonds"/>
    <property type="evidence" value="ECO:0007669"/>
    <property type="project" value="UniProtKB-UniRule"/>
</dbReference>
<dbReference type="SMART" id="SM00732">
    <property type="entry name" value="YqgFc"/>
    <property type="match status" value="1"/>
</dbReference>
<dbReference type="PANTHER" id="PTHR33317:SF4">
    <property type="entry name" value="POLYNUCLEOTIDYL TRANSFERASE, RIBONUCLEASE H-LIKE SUPERFAMILY PROTEIN"/>
    <property type="match status" value="1"/>
</dbReference>
<dbReference type="HOGENOM" id="CLU_098240_0_0_11"/>
<dbReference type="EMBL" id="ACUX02000006">
    <property type="protein sequence ID" value="EEZ61424.1"/>
    <property type="molecule type" value="Genomic_DNA"/>
</dbReference>
<dbReference type="GO" id="GO:0005829">
    <property type="term" value="C:cytosol"/>
    <property type="evidence" value="ECO:0007669"/>
    <property type="project" value="TreeGrafter"/>
</dbReference>
<sequence>MPRLRRPARSSAPRKVAHVRYMALDIGDARIGIAISDPAGRVASPLKVLPAAEVLGHAASFRMLVEDWMPDALVCGLPFTLAGEQGPQAASLKERAQRIAKACDLPLYFSDERLSSSEAKRFLREGGYDERAMRGKVDMIAASIFLQSWLDSNPASKGAAPAQGHDASEQR</sequence>
<dbReference type="InterPro" id="IPR012337">
    <property type="entry name" value="RNaseH-like_sf"/>
</dbReference>
<keyword evidence="2 5" id="KW-0690">Ribosome biogenesis</keyword>
<proteinExistence type="inferred from homology"/>
<evidence type="ECO:0000256" key="2">
    <source>
        <dbReference type="ARBA" id="ARBA00022517"/>
    </source>
</evidence>
<comment type="similarity">
    <text evidence="5">Belongs to the YqgF HJR family.</text>
</comment>
<dbReference type="GO" id="GO:0000967">
    <property type="term" value="P:rRNA 5'-end processing"/>
    <property type="evidence" value="ECO:0007669"/>
    <property type="project" value="UniProtKB-UniRule"/>
</dbReference>
<dbReference type="eggNOG" id="COG0816">
    <property type="taxonomic scope" value="Bacteria"/>
</dbReference>
<evidence type="ECO:0000256" key="1">
    <source>
        <dbReference type="ARBA" id="ARBA00022490"/>
    </source>
</evidence>
<dbReference type="EC" id="3.1.-.-" evidence="5"/>
<dbReference type="AlphaFoldDB" id="D0WG11"/>
<keyword evidence="3 5" id="KW-0540">Nuclease</keyword>
<evidence type="ECO:0000313" key="7">
    <source>
        <dbReference type="EMBL" id="EEZ61424.1"/>
    </source>
</evidence>
<evidence type="ECO:0000313" key="8">
    <source>
        <dbReference type="Proteomes" id="UP000006001"/>
    </source>
</evidence>
<feature type="domain" description="YqgF/RNase H-like" evidence="6">
    <location>
        <begin position="19"/>
        <end position="119"/>
    </location>
</feature>
<keyword evidence="8" id="KW-1185">Reference proteome</keyword>
<dbReference type="PANTHER" id="PTHR33317">
    <property type="entry name" value="POLYNUCLEOTIDYL TRANSFERASE, RIBONUCLEASE H-LIKE SUPERFAMILY PROTEIN"/>
    <property type="match status" value="1"/>
</dbReference>
<keyword evidence="1 5" id="KW-0963">Cytoplasm</keyword>
<dbReference type="InterPro" id="IPR005227">
    <property type="entry name" value="YqgF"/>
</dbReference>
<dbReference type="InterPro" id="IPR037027">
    <property type="entry name" value="YqgF/RNaseH-like_dom_sf"/>
</dbReference>
<evidence type="ECO:0000256" key="3">
    <source>
        <dbReference type="ARBA" id="ARBA00022722"/>
    </source>
</evidence>
<dbReference type="GO" id="GO:0004518">
    <property type="term" value="F:nuclease activity"/>
    <property type="evidence" value="ECO:0007669"/>
    <property type="project" value="UniProtKB-KW"/>
</dbReference>
<name>D0WG11_SLAES</name>
<dbReference type="Gene3D" id="3.30.420.140">
    <property type="entry name" value="YqgF/RNase H-like domain"/>
    <property type="match status" value="1"/>
</dbReference>